<dbReference type="InterPro" id="IPR027485">
    <property type="entry name" value="AMMECR1_N"/>
</dbReference>
<protein>
    <submittedName>
        <fullName evidence="2">AMMECR1 like protein</fullName>
    </submittedName>
</protein>
<dbReference type="Pfam" id="PF01871">
    <property type="entry name" value="AMMECR1"/>
    <property type="match status" value="1"/>
</dbReference>
<feature type="domain" description="AMMECR1" evidence="1">
    <location>
        <begin position="1"/>
        <end position="173"/>
    </location>
</feature>
<dbReference type="InterPro" id="IPR036071">
    <property type="entry name" value="AMMECR1_dom_sf"/>
</dbReference>
<comment type="caution">
    <text evidence="2">The sequence shown here is derived from an EMBL/GenBank/DDBJ whole genome shotgun (WGS) entry which is preliminary data.</text>
</comment>
<reference evidence="2" key="1">
    <citation type="submission" date="2022-03" db="EMBL/GenBank/DDBJ databases">
        <title>Draft genome sequence of Aduncisulcus paluster, a free-living microaerophilic Fornicata.</title>
        <authorList>
            <person name="Yuyama I."/>
            <person name="Kume K."/>
            <person name="Tamura T."/>
            <person name="Inagaki Y."/>
            <person name="Hashimoto T."/>
        </authorList>
    </citation>
    <scope>NUCLEOTIDE SEQUENCE</scope>
    <source>
        <strain evidence="2">NY0171</strain>
    </source>
</reference>
<dbReference type="Gene3D" id="3.30.1490.150">
    <property type="entry name" value="Hypothetical protein ph0010, domain 2"/>
    <property type="match status" value="1"/>
</dbReference>
<sequence>MKASKSMCIYAFDSLRKEIDSSFKQDPREPTEIPTSLESPLFVTWKKRDHGSEYDLRGCIGNLSGLPLRAGIGEYAVIAGTRDHRFMPISASELKQLRVTVSVLIDYEDGKDCYDWTVGTHGIIIKLINGQSAVFLPEVASEQGWDKETTLKHLIRKAGYHRSYVDCQSVIKS</sequence>
<dbReference type="InterPro" id="IPR023473">
    <property type="entry name" value="AMMECR1"/>
</dbReference>
<dbReference type="PANTHER" id="PTHR13016:SF0">
    <property type="entry name" value="AMME SYNDROME CANDIDATE GENE 1 PROTEIN"/>
    <property type="match status" value="1"/>
</dbReference>
<dbReference type="PANTHER" id="PTHR13016">
    <property type="entry name" value="AMMECR1 HOMOLOG"/>
    <property type="match status" value="1"/>
</dbReference>
<dbReference type="EMBL" id="BQXS01000170">
    <property type="protein sequence ID" value="GKT28169.1"/>
    <property type="molecule type" value="Genomic_DNA"/>
</dbReference>
<dbReference type="InterPro" id="IPR002733">
    <property type="entry name" value="AMMECR1_domain"/>
</dbReference>
<evidence type="ECO:0000259" key="1">
    <source>
        <dbReference type="PROSITE" id="PS51112"/>
    </source>
</evidence>
<keyword evidence="3" id="KW-1185">Reference proteome</keyword>
<dbReference type="Gene3D" id="3.30.700.20">
    <property type="entry name" value="Hypothetical protein ph0010, domain 1"/>
    <property type="match status" value="1"/>
</dbReference>
<organism evidence="2 3">
    <name type="scientific">Aduncisulcus paluster</name>
    <dbReference type="NCBI Taxonomy" id="2918883"/>
    <lineage>
        <taxon>Eukaryota</taxon>
        <taxon>Metamonada</taxon>
        <taxon>Carpediemonas-like organisms</taxon>
        <taxon>Aduncisulcus</taxon>
    </lineage>
</organism>
<dbReference type="Proteomes" id="UP001057375">
    <property type="component" value="Unassembled WGS sequence"/>
</dbReference>
<evidence type="ECO:0000313" key="3">
    <source>
        <dbReference type="Proteomes" id="UP001057375"/>
    </source>
</evidence>
<name>A0ABQ5K6G5_9EUKA</name>
<dbReference type="PROSITE" id="PS51112">
    <property type="entry name" value="AMMECR1"/>
    <property type="match status" value="1"/>
</dbReference>
<evidence type="ECO:0000313" key="2">
    <source>
        <dbReference type="EMBL" id="GKT28169.1"/>
    </source>
</evidence>
<proteinExistence type="predicted"/>
<feature type="non-terminal residue" evidence="2">
    <location>
        <position position="173"/>
    </location>
</feature>
<gene>
    <name evidence="2" type="ORF">ADUPG1_000478</name>
</gene>
<accession>A0ABQ5K6G5</accession>
<dbReference type="NCBIfam" id="TIGR00296">
    <property type="entry name" value="TIGR00296 family protein"/>
    <property type="match status" value="1"/>
</dbReference>
<dbReference type="SUPFAM" id="SSF143447">
    <property type="entry name" value="AMMECR1-like"/>
    <property type="match status" value="1"/>
</dbReference>